<protein>
    <recommendedName>
        <fullName evidence="4">ATP-binding protein</fullName>
    </recommendedName>
</protein>
<feature type="compositionally biased region" description="Basic and acidic residues" evidence="1">
    <location>
        <begin position="250"/>
        <end position="259"/>
    </location>
</feature>
<dbReference type="SUPFAM" id="SSF52540">
    <property type="entry name" value="P-loop containing nucleoside triphosphate hydrolases"/>
    <property type="match status" value="1"/>
</dbReference>
<dbReference type="GeneID" id="56077489"/>
<dbReference type="PANTHER" id="PTHR30121:SF6">
    <property type="entry name" value="SLR6007 PROTEIN"/>
    <property type="match status" value="1"/>
</dbReference>
<feature type="region of interest" description="Disordered" evidence="1">
    <location>
        <begin position="1"/>
        <end position="22"/>
    </location>
</feature>
<dbReference type="EMBL" id="CP058910">
    <property type="protein sequence ID" value="QLH76957.1"/>
    <property type="molecule type" value="Genomic_DNA"/>
</dbReference>
<evidence type="ECO:0000313" key="2">
    <source>
        <dbReference type="EMBL" id="QLH76957.1"/>
    </source>
</evidence>
<organism evidence="2 3">
    <name type="scientific">Halosimplex rubrum</name>
    <dbReference type="NCBI Taxonomy" id="869889"/>
    <lineage>
        <taxon>Archaea</taxon>
        <taxon>Methanobacteriati</taxon>
        <taxon>Methanobacteriota</taxon>
        <taxon>Stenosarchaea group</taxon>
        <taxon>Halobacteria</taxon>
        <taxon>Halobacteriales</taxon>
        <taxon>Haloarculaceae</taxon>
        <taxon>Halosimplex</taxon>
    </lineage>
</organism>
<dbReference type="InterPro" id="IPR051162">
    <property type="entry name" value="T4SS_component"/>
</dbReference>
<dbReference type="Proteomes" id="UP000509667">
    <property type="component" value="Chromosome"/>
</dbReference>
<accession>A0A7D5NZN7</accession>
<keyword evidence="3" id="KW-1185">Reference proteome</keyword>
<sequence length="528" mass="57945">MPPLFNYAPDADAPDADSPPAVEPFDWRAKLDEDCVVIIDMSKLRDEPQRVLTLVVLSQIWTALNRRDRERRNSYAATGDPPLVNVHLEEAGSVAASGIVADLLREGRSFGVSLTLSLQFPEQLRRADEAAYEEAINNIGTVVSGQVADDAGLARLLSTDDMPPADAANRLRGLASGEWIATLPSPFGGEPPRPFLLESLPLPPGHPQGDNPLSPAQRATFEAACTQRADRSRRHAVSVTQSAVTARPSSGEHDGRTDPDSPEPLATEHTTLDTTLPFTRRLPAAVEFHPPSQSITCAACGTRYGRRLVPLLDAIECHGSLEEVDRANVPTVDAGVTRSPAERSTYDYSDAQFLFLQLVYNAHQQGYDTRWEYDIVYDGMERLRAYAGLSDEEFDELVVDGLISCDGRHPHTLYTVTPEGRELIGAAHREGHAHGDGVGDLSESSLHVMMVETMRRGFTTRFVDDPDHPAASVETYYPVEDGRLDVAVLDADGDYHGRSRPCDFGPILYSEVIFEPTVLSVRLGEWRQ</sequence>
<evidence type="ECO:0008006" key="4">
    <source>
        <dbReference type="Google" id="ProtNLM"/>
    </source>
</evidence>
<feature type="region of interest" description="Disordered" evidence="1">
    <location>
        <begin position="185"/>
        <end position="274"/>
    </location>
</feature>
<evidence type="ECO:0000313" key="3">
    <source>
        <dbReference type="Proteomes" id="UP000509667"/>
    </source>
</evidence>
<name>A0A7D5NZN7_9EURY</name>
<dbReference type="CDD" id="cd01127">
    <property type="entry name" value="TrwB_TraG_TraD_VirD4"/>
    <property type="match status" value="1"/>
</dbReference>
<gene>
    <name evidence="2" type="ORF">HZS55_06460</name>
</gene>
<dbReference type="PANTHER" id="PTHR30121">
    <property type="entry name" value="UNCHARACTERIZED PROTEIN YJGR-RELATED"/>
    <property type="match status" value="1"/>
</dbReference>
<dbReference type="KEGG" id="hrr:HZS55_06460"/>
<dbReference type="InterPro" id="IPR027417">
    <property type="entry name" value="P-loop_NTPase"/>
</dbReference>
<feature type="compositionally biased region" description="Low complexity" evidence="1">
    <location>
        <begin position="8"/>
        <end position="20"/>
    </location>
</feature>
<dbReference type="AlphaFoldDB" id="A0A7D5NZN7"/>
<evidence type="ECO:0000256" key="1">
    <source>
        <dbReference type="SAM" id="MobiDB-lite"/>
    </source>
</evidence>
<proteinExistence type="predicted"/>
<reference evidence="2 3" key="1">
    <citation type="submission" date="2020-07" db="EMBL/GenBank/DDBJ databases">
        <title>Halosimplex pelagicum sp. nov. and Halosimplex rubrum sp. nov., isolated from salted brown alga Laminaria, and emended description of the genus Halosimplex.</title>
        <authorList>
            <person name="Cui H."/>
        </authorList>
    </citation>
    <scope>NUCLEOTIDE SEQUENCE [LARGE SCALE GENOMIC DNA]</scope>
    <source>
        <strain evidence="2 3">R27</strain>
    </source>
</reference>
<dbReference type="RefSeq" id="WP_179910891.1">
    <property type="nucleotide sequence ID" value="NZ_CP058910.1"/>
</dbReference>
<dbReference type="Gene3D" id="3.40.50.300">
    <property type="entry name" value="P-loop containing nucleotide triphosphate hydrolases"/>
    <property type="match status" value="1"/>
</dbReference>
<feature type="compositionally biased region" description="Polar residues" evidence="1">
    <location>
        <begin position="238"/>
        <end position="248"/>
    </location>
</feature>
<dbReference type="OrthoDB" id="214394at2157"/>